<dbReference type="VEuPathDB" id="VectorBase:AALF005658"/>
<dbReference type="GO" id="GO:0042026">
    <property type="term" value="P:protein refolding"/>
    <property type="evidence" value="ECO:0007669"/>
    <property type="project" value="TreeGrafter"/>
</dbReference>
<dbReference type="InterPro" id="IPR002068">
    <property type="entry name" value="A-crystallin/Hsp20_dom"/>
</dbReference>
<feature type="region of interest" description="Disordered" evidence="6">
    <location>
        <begin position="157"/>
        <end position="196"/>
    </location>
</feature>
<dbReference type="GO" id="GO:0005634">
    <property type="term" value="C:nucleus"/>
    <property type="evidence" value="ECO:0007669"/>
    <property type="project" value="TreeGrafter"/>
</dbReference>
<keyword evidence="1 8" id="KW-0346">Stress response</keyword>
<dbReference type="CDD" id="cd06526">
    <property type="entry name" value="metazoan_ACD"/>
    <property type="match status" value="1"/>
</dbReference>
<dbReference type="AlphaFoldDB" id="A0A023EHX9"/>
<evidence type="ECO:0000256" key="1">
    <source>
        <dbReference type="ARBA" id="ARBA00023016"/>
    </source>
</evidence>
<dbReference type="Pfam" id="PF00011">
    <property type="entry name" value="HSP20"/>
    <property type="match status" value="1"/>
</dbReference>
<dbReference type="GO" id="GO:0046872">
    <property type="term" value="F:metal ion binding"/>
    <property type="evidence" value="ECO:0007669"/>
    <property type="project" value="UniProtKB-KW"/>
</dbReference>
<evidence type="ECO:0000259" key="7">
    <source>
        <dbReference type="PROSITE" id="PS01031"/>
    </source>
</evidence>
<dbReference type="PROSITE" id="PS01031">
    <property type="entry name" value="SHSP"/>
    <property type="match status" value="1"/>
</dbReference>
<dbReference type="InterPro" id="IPR055269">
    <property type="entry name" value="Alpha-crystallin/HSP_16"/>
</dbReference>
<dbReference type="VEuPathDB" id="VectorBase:AALFPA_065644"/>
<feature type="binding site" evidence="3">
    <location>
        <position position="109"/>
    </location>
    <ligand>
        <name>Zn(2+)</name>
        <dbReference type="ChEBI" id="CHEBI:29105"/>
        <label>1</label>
    </ligand>
</feature>
<dbReference type="SUPFAM" id="SSF49764">
    <property type="entry name" value="HSP20-like chaperones"/>
    <property type="match status" value="1"/>
</dbReference>
<organism evidence="8">
    <name type="scientific">Aedes albopictus</name>
    <name type="common">Asian tiger mosquito</name>
    <name type="synonym">Stegomyia albopicta</name>
    <dbReference type="NCBI Taxonomy" id="7160"/>
    <lineage>
        <taxon>Eukaryota</taxon>
        <taxon>Metazoa</taxon>
        <taxon>Ecdysozoa</taxon>
        <taxon>Arthropoda</taxon>
        <taxon>Hexapoda</taxon>
        <taxon>Insecta</taxon>
        <taxon>Pterygota</taxon>
        <taxon>Neoptera</taxon>
        <taxon>Endopterygota</taxon>
        <taxon>Diptera</taxon>
        <taxon>Nematocera</taxon>
        <taxon>Culicoidea</taxon>
        <taxon>Culicidae</taxon>
        <taxon>Culicinae</taxon>
        <taxon>Aedini</taxon>
        <taxon>Aedes</taxon>
        <taxon>Stegomyia</taxon>
    </lineage>
</organism>
<dbReference type="InterPro" id="IPR001436">
    <property type="entry name" value="Alpha-crystallin/sHSP_animal"/>
</dbReference>
<sequence>MALVPILLRDLFDGYLEDNHRPARFLSKRSARSDLFPEDILLALEDALPRRCGRKRCWRQSSSSEDNQDEIVAKKAADEFEVNINVDEYKPDEISVKASNKYVTVEGKHEDKNDENGYVLRHFIRRFKLPEGHDNEKIASSLSSDGVLTITAPKLALPEPEKDRTIPVEKISKPKEITDKQPSKNKTEVTLEDLDE</sequence>
<comment type="similarity">
    <text evidence="2 4 5">Belongs to the small heat shock protein (HSP20) family.</text>
</comment>
<dbReference type="GO" id="GO:0051082">
    <property type="term" value="F:unfolded protein binding"/>
    <property type="evidence" value="ECO:0007669"/>
    <property type="project" value="TreeGrafter"/>
</dbReference>
<proteinExistence type="evidence at transcript level"/>
<dbReference type="VEuPathDB" id="VectorBase:AALC636_008753"/>
<evidence type="ECO:0000256" key="5">
    <source>
        <dbReference type="RuleBase" id="RU003616"/>
    </source>
</evidence>
<name>A0A023EHX9_AEDAL</name>
<evidence type="ECO:0000256" key="6">
    <source>
        <dbReference type="SAM" id="MobiDB-lite"/>
    </source>
</evidence>
<feature type="domain" description="SHSP" evidence="7">
    <location>
        <begin position="62"/>
        <end position="169"/>
    </location>
</feature>
<keyword evidence="3" id="KW-0862">Zinc</keyword>
<evidence type="ECO:0000256" key="3">
    <source>
        <dbReference type="PIRSR" id="PIRSR036514-1"/>
    </source>
</evidence>
<dbReference type="PANTHER" id="PTHR45640:SF13">
    <property type="entry name" value="HEAT SHOCK PROTEIN 22-RELATED"/>
    <property type="match status" value="1"/>
</dbReference>
<dbReference type="EMBL" id="GAPW01004630">
    <property type="protein sequence ID" value="JAC08968.1"/>
    <property type="molecule type" value="mRNA"/>
</dbReference>
<dbReference type="GO" id="GO:0005737">
    <property type="term" value="C:cytoplasm"/>
    <property type="evidence" value="ECO:0007669"/>
    <property type="project" value="TreeGrafter"/>
</dbReference>
<keyword evidence="3" id="KW-0479">Metal-binding</keyword>
<feature type="compositionally biased region" description="Basic and acidic residues" evidence="6">
    <location>
        <begin position="159"/>
        <end position="189"/>
    </location>
</feature>
<dbReference type="PRINTS" id="PR00299">
    <property type="entry name" value="ACRYSTALLIN"/>
</dbReference>
<dbReference type="PANTHER" id="PTHR45640">
    <property type="entry name" value="HEAT SHOCK PROTEIN HSP-12.2-RELATED"/>
    <property type="match status" value="1"/>
</dbReference>
<evidence type="ECO:0000256" key="2">
    <source>
        <dbReference type="PIRNR" id="PIRNR036514"/>
    </source>
</evidence>
<protein>
    <submittedName>
        <fullName evidence="8">Putative cpij005645 heat shock protein 22</fullName>
    </submittedName>
</protein>
<evidence type="ECO:0000313" key="8">
    <source>
        <dbReference type="EMBL" id="JAC08968.1"/>
    </source>
</evidence>
<evidence type="ECO:0000256" key="4">
    <source>
        <dbReference type="PROSITE-ProRule" id="PRU00285"/>
    </source>
</evidence>
<accession>A0A023EHX9</accession>
<dbReference type="GO" id="GO:0009408">
    <property type="term" value="P:response to heat"/>
    <property type="evidence" value="ECO:0007669"/>
    <property type="project" value="UniProtKB-ARBA"/>
</dbReference>
<dbReference type="InterPro" id="IPR008978">
    <property type="entry name" value="HSP20-like_chaperone"/>
</dbReference>
<dbReference type="PIRSF" id="PIRSF036514">
    <property type="entry name" value="Sm_HSP_B1"/>
    <property type="match status" value="1"/>
</dbReference>
<dbReference type="Gene3D" id="2.60.40.790">
    <property type="match status" value="1"/>
</dbReference>
<reference evidence="8" key="1">
    <citation type="journal article" date="2014" name="PLoS Negl. Trop. Dis.">
        <title>Identification and characterization of seminal fluid proteins in the Asian tiger mosquito, Aedes albopictus.</title>
        <authorList>
            <person name="Boes K.E."/>
            <person name="Ribeiro J.M."/>
            <person name="Wong A."/>
            <person name="Harrington L.C."/>
            <person name="Wolfner M.F."/>
            <person name="Sirot L.K."/>
        </authorList>
    </citation>
    <scope>NUCLEOTIDE SEQUENCE</scope>
    <source>
        <tissue evidence="8">Reproductive organs</tissue>
    </source>
</reference>